<keyword evidence="1" id="KW-1133">Transmembrane helix</keyword>
<name>A0A395JJ16_9GAMM</name>
<dbReference type="InParanoid" id="A0A395JJ16"/>
<dbReference type="Proteomes" id="UP000253083">
    <property type="component" value="Unassembled WGS sequence"/>
</dbReference>
<gene>
    <name evidence="2" type="ORF">DFR28_102192</name>
</gene>
<evidence type="ECO:0000256" key="1">
    <source>
        <dbReference type="SAM" id="Phobius"/>
    </source>
</evidence>
<comment type="caution">
    <text evidence="2">The sequence shown here is derived from an EMBL/GenBank/DDBJ whole genome shotgun (WGS) entry which is preliminary data.</text>
</comment>
<evidence type="ECO:0000313" key="3">
    <source>
        <dbReference type="Proteomes" id="UP000253083"/>
    </source>
</evidence>
<evidence type="ECO:0000313" key="2">
    <source>
        <dbReference type="EMBL" id="RBP50776.1"/>
    </source>
</evidence>
<organism evidence="2 3">
    <name type="scientific">Arenicella xantha</name>
    <dbReference type="NCBI Taxonomy" id="644221"/>
    <lineage>
        <taxon>Bacteria</taxon>
        <taxon>Pseudomonadati</taxon>
        <taxon>Pseudomonadota</taxon>
        <taxon>Gammaproteobacteria</taxon>
        <taxon>Arenicellales</taxon>
        <taxon>Arenicellaceae</taxon>
        <taxon>Arenicella</taxon>
    </lineage>
</organism>
<dbReference type="AlphaFoldDB" id="A0A395JJ16"/>
<feature type="transmembrane region" description="Helical" evidence="1">
    <location>
        <begin position="18"/>
        <end position="36"/>
    </location>
</feature>
<accession>A0A395JJ16</accession>
<dbReference type="EMBL" id="QNRT01000002">
    <property type="protein sequence ID" value="RBP50776.1"/>
    <property type="molecule type" value="Genomic_DNA"/>
</dbReference>
<sequence>MGATEYNHAGVGFSLRHGVSPIAYCMMVLHGLLWGSRRSNNNLHEMRQRS</sequence>
<keyword evidence="1" id="KW-0812">Transmembrane</keyword>
<keyword evidence="1" id="KW-0472">Membrane</keyword>
<keyword evidence="3" id="KW-1185">Reference proteome</keyword>
<proteinExistence type="predicted"/>
<protein>
    <submittedName>
        <fullName evidence="2">Uncharacterized protein</fullName>
    </submittedName>
</protein>
<reference evidence="2 3" key="1">
    <citation type="submission" date="2018-06" db="EMBL/GenBank/DDBJ databases">
        <title>Genomic Encyclopedia of Type Strains, Phase IV (KMG-IV): sequencing the most valuable type-strain genomes for metagenomic binning, comparative biology and taxonomic classification.</title>
        <authorList>
            <person name="Goeker M."/>
        </authorList>
    </citation>
    <scope>NUCLEOTIDE SEQUENCE [LARGE SCALE GENOMIC DNA]</scope>
    <source>
        <strain evidence="2 3">DSM 24032</strain>
    </source>
</reference>